<dbReference type="FunFam" id="3.30.200.20:FF:000315">
    <property type="entry name" value="Calcium-dependent protein kinase 3"/>
    <property type="match status" value="1"/>
</dbReference>
<dbReference type="GO" id="GO:0004674">
    <property type="term" value="F:protein serine/threonine kinase activity"/>
    <property type="evidence" value="ECO:0007669"/>
    <property type="project" value="UniProtKB-KW"/>
</dbReference>
<dbReference type="RefSeq" id="YP_010788717.1">
    <property type="nucleotide sequence ID" value="NC_075367.1"/>
</dbReference>
<evidence type="ECO:0000256" key="5">
    <source>
        <dbReference type="ARBA" id="ARBA00022840"/>
    </source>
</evidence>
<dbReference type="Pfam" id="PF00069">
    <property type="entry name" value="Pkinase"/>
    <property type="match status" value="1"/>
</dbReference>
<evidence type="ECO:0000256" key="6">
    <source>
        <dbReference type="PROSITE-ProRule" id="PRU10141"/>
    </source>
</evidence>
<feature type="domain" description="Protein kinase" evidence="7">
    <location>
        <begin position="9"/>
        <end position="290"/>
    </location>
</feature>
<dbReference type="KEGG" id="vg:80526012"/>
<dbReference type="PANTHER" id="PTHR24348">
    <property type="entry name" value="SERINE/THREONINE-PROTEIN KINASE UNC-51-RELATED"/>
    <property type="match status" value="1"/>
</dbReference>
<evidence type="ECO:0000256" key="1">
    <source>
        <dbReference type="ARBA" id="ARBA00022527"/>
    </source>
</evidence>
<dbReference type="EMBL" id="MH046811">
    <property type="protein sequence ID" value="AZL89222.1"/>
    <property type="molecule type" value="Genomic_DNA"/>
</dbReference>
<accession>A0A3S8UWQ5</accession>
<organism evidence="8">
    <name type="scientific">Megavirus baoshan</name>
    <dbReference type="NCBI Taxonomy" id="2496520"/>
    <lineage>
        <taxon>Viruses</taxon>
        <taxon>Varidnaviria</taxon>
        <taxon>Bamfordvirae</taxon>
        <taxon>Nucleocytoviricota</taxon>
        <taxon>Megaviricetes</taxon>
        <taxon>Imitervirales</taxon>
        <taxon>Mimiviridae</taxon>
        <taxon>Megamimivirinae</taxon>
        <taxon>Megavirus</taxon>
        <taxon>Megavirus baoshanense</taxon>
    </lineage>
</organism>
<proteinExistence type="predicted"/>
<dbReference type="InterPro" id="IPR008271">
    <property type="entry name" value="Ser/Thr_kinase_AS"/>
</dbReference>
<dbReference type="GO" id="GO:0005524">
    <property type="term" value="F:ATP binding"/>
    <property type="evidence" value="ECO:0007669"/>
    <property type="project" value="UniProtKB-UniRule"/>
</dbReference>
<keyword evidence="3 6" id="KW-0547">Nucleotide-binding</keyword>
<evidence type="ECO:0000313" key="8">
    <source>
        <dbReference type="EMBL" id="AZL89222.1"/>
    </source>
</evidence>
<dbReference type="PROSITE" id="PS50011">
    <property type="entry name" value="PROTEIN_KINASE_DOM"/>
    <property type="match status" value="1"/>
</dbReference>
<dbReference type="InterPro" id="IPR011009">
    <property type="entry name" value="Kinase-like_dom_sf"/>
</dbReference>
<dbReference type="InterPro" id="IPR045269">
    <property type="entry name" value="Atg1-like"/>
</dbReference>
<dbReference type="SUPFAM" id="SSF56112">
    <property type="entry name" value="Protein kinase-like (PK-like)"/>
    <property type="match status" value="1"/>
</dbReference>
<dbReference type="PROSITE" id="PS00107">
    <property type="entry name" value="PROTEIN_KINASE_ATP"/>
    <property type="match status" value="1"/>
</dbReference>
<reference evidence="8" key="1">
    <citation type="submission" date="2018-03" db="EMBL/GenBank/DDBJ databases">
        <title>Draft genome sequences of Megaviruse, new member of the family Mimiviridae isolated from water in Shanghai, China.</title>
        <authorList>
            <person name="Xia Y."/>
        </authorList>
    </citation>
    <scope>NUCLEOTIDE SEQUENCE</scope>
    <source>
        <strain evidence="8">SH</strain>
    </source>
</reference>
<evidence type="ECO:0000256" key="4">
    <source>
        <dbReference type="ARBA" id="ARBA00022777"/>
    </source>
</evidence>
<dbReference type="GeneID" id="80526012"/>
<feature type="binding site" evidence="6">
    <location>
        <position position="43"/>
    </location>
    <ligand>
        <name>ATP</name>
        <dbReference type="ChEBI" id="CHEBI:30616"/>
    </ligand>
</feature>
<keyword evidence="4 8" id="KW-0418">Kinase</keyword>
<dbReference type="InterPro" id="IPR000719">
    <property type="entry name" value="Prot_kinase_dom"/>
</dbReference>
<keyword evidence="5 6" id="KW-0067">ATP-binding</keyword>
<dbReference type="Gene3D" id="1.10.510.10">
    <property type="entry name" value="Transferase(Phosphotransferase) domain 1"/>
    <property type="match status" value="1"/>
</dbReference>
<dbReference type="InterPro" id="IPR017441">
    <property type="entry name" value="Protein_kinase_ATP_BS"/>
</dbReference>
<dbReference type="GO" id="GO:0016020">
    <property type="term" value="C:membrane"/>
    <property type="evidence" value="ECO:0007669"/>
    <property type="project" value="TreeGrafter"/>
</dbReference>
<protein>
    <submittedName>
        <fullName evidence="8">Putative serine/threonine-protein kinase</fullName>
    </submittedName>
</protein>
<dbReference type="SMART" id="SM00220">
    <property type="entry name" value="S_TKc"/>
    <property type="match status" value="1"/>
</dbReference>
<keyword evidence="1" id="KW-0723">Serine/threonine-protein kinase</keyword>
<dbReference type="PANTHER" id="PTHR24348:SF22">
    <property type="entry name" value="NON-SPECIFIC SERINE_THREONINE PROTEIN KINASE"/>
    <property type="match status" value="1"/>
</dbReference>
<evidence type="ECO:0000256" key="3">
    <source>
        <dbReference type="ARBA" id="ARBA00022741"/>
    </source>
</evidence>
<evidence type="ECO:0000256" key="2">
    <source>
        <dbReference type="ARBA" id="ARBA00022679"/>
    </source>
</evidence>
<keyword evidence="2" id="KW-0808">Transferase</keyword>
<dbReference type="PROSITE" id="PS00108">
    <property type="entry name" value="PROTEIN_KINASE_ST"/>
    <property type="match status" value="1"/>
</dbReference>
<name>A0A3S8UWQ5_9VIRU</name>
<evidence type="ECO:0000259" key="7">
    <source>
        <dbReference type="PROSITE" id="PS50011"/>
    </source>
</evidence>
<sequence length="412" mass="48162">MQLINNKYEIQNIELGSGGFSKVYLGIDIDTGENVAIKKIPLKQDKISSQELMNKLSIEIEIMQKLDHPNIVKYYDVYKNSKYWFIIMEYCNAGTLSKVIEYNETSSKNDIHFDREENSHYYLHQLVNALEYIINLGYIHRDIKPLNVLLSSENNDWNGKNYGASEKLIVKLADFGLAKEFTKCENELMKSLCGSPAYMAPEILLNPNAAYDSKIDIWSFGIIMYQLLFGKHPNRAQNINHLKELLENKRIEFNYNKNFSKYCYDLLKSVLTKDQKNRIEWSDLFNHKWFCYWKNIDKNSNILIHNNIIDNMTNVTDNINTHNKPKLFQDISDVIGTSNLTKIKNYTKTEAIVIPQSRNNRCHSGYRDEFDTSKHYIGKNSIERPNKYIFVSPDNIFPLNLSKFIKDDYSGK</sequence>
<dbReference type="FunFam" id="1.10.510.10:FF:000571">
    <property type="entry name" value="Maternal embryonic leucine zipper kinase"/>
    <property type="match status" value="1"/>
</dbReference>